<dbReference type="EMBL" id="CP030032">
    <property type="protein sequence ID" value="AWV88448.1"/>
    <property type="molecule type" value="Genomic_DNA"/>
</dbReference>
<dbReference type="InterPro" id="IPR036849">
    <property type="entry name" value="Enolase-like_C_sf"/>
</dbReference>
<dbReference type="OrthoDB" id="9802699at2"/>
<dbReference type="InterPro" id="IPR029017">
    <property type="entry name" value="Enolase-like_N"/>
</dbReference>
<keyword evidence="1" id="KW-0479">Metal-binding</keyword>
<accession>A0A2Z4FID0</accession>
<dbReference type="Pfam" id="PF13378">
    <property type="entry name" value="MR_MLE_C"/>
    <property type="match status" value="1"/>
</dbReference>
<dbReference type="Gene3D" id="3.20.20.120">
    <property type="entry name" value="Enolase-like C-terminal domain"/>
    <property type="match status" value="1"/>
</dbReference>
<evidence type="ECO:0000259" key="3">
    <source>
        <dbReference type="SMART" id="SM00922"/>
    </source>
</evidence>
<dbReference type="Proteomes" id="UP000249799">
    <property type="component" value="Chromosome"/>
</dbReference>
<dbReference type="EC" id="4.2.1.113" evidence="2"/>
<name>A0A2Z4FID0_9DELT</name>
<sequence length="391" mass="41202">MSTIRSQAFELARLDFSAIELELTRPFVTSRKTITRREVIVLRATIQVDGASVMGYGEVAPLPGWSDETVADCAAILEALEGAVSVESIENLDAALPQIGKYPTLRFGVELALLDALARHKKTTIAQLIYERFSPEVVGDLPTAIALQSTVGAVALDALLEHATLARQEGYEVLKVKVGADPLHDDIAKIATLCALAPELKLRLDANGAWSVAEALGITHTIARDFPTDGIDLVEQPVAVEDFDDFLTQFAAQAEQRGASSNLAIAADESADSYTACARLIEGGAMRAVVLKPSTLGGLLPSAKLIALAIENDVRVVLSNLIASAIGRRAVAQLAAAFPQVAGPHGLATGGWFREDTAPDADRIEGAKFILSGAHGLGFVPTVAFTSTEGA</sequence>
<dbReference type="GO" id="GO:0009234">
    <property type="term" value="P:menaquinone biosynthetic process"/>
    <property type="evidence" value="ECO:0007669"/>
    <property type="project" value="UniProtKB-UniRule"/>
</dbReference>
<organism evidence="4 5">
    <name type="scientific">Bradymonas sediminis</name>
    <dbReference type="NCBI Taxonomy" id="1548548"/>
    <lineage>
        <taxon>Bacteria</taxon>
        <taxon>Deltaproteobacteria</taxon>
        <taxon>Bradymonadales</taxon>
        <taxon>Bradymonadaceae</taxon>
        <taxon>Bradymonas</taxon>
    </lineage>
</organism>
<dbReference type="GO" id="GO:0046872">
    <property type="term" value="F:metal ion binding"/>
    <property type="evidence" value="ECO:0007669"/>
    <property type="project" value="UniProtKB-KW"/>
</dbReference>
<dbReference type="SMART" id="SM00922">
    <property type="entry name" value="MR_MLE"/>
    <property type="match status" value="1"/>
</dbReference>
<evidence type="ECO:0000313" key="5">
    <source>
        <dbReference type="Proteomes" id="UP000249799"/>
    </source>
</evidence>
<feature type="domain" description="Mandelate racemase/muconate lactonizing enzyme C-terminal" evidence="3">
    <location>
        <begin position="156"/>
        <end position="257"/>
    </location>
</feature>
<dbReference type="SFLD" id="SFLDF00009">
    <property type="entry name" value="o-succinylbenzoate_synthase"/>
    <property type="match status" value="1"/>
</dbReference>
<proteinExistence type="predicted"/>
<evidence type="ECO:0000256" key="2">
    <source>
        <dbReference type="NCBIfam" id="TIGR01927"/>
    </source>
</evidence>
<dbReference type="InterPro" id="IPR013342">
    <property type="entry name" value="Mandelate_racemase_C"/>
</dbReference>
<dbReference type="NCBIfam" id="TIGR01927">
    <property type="entry name" value="menC_gam_Gplu"/>
    <property type="match status" value="1"/>
</dbReference>
<dbReference type="SFLD" id="SFLDS00001">
    <property type="entry name" value="Enolase"/>
    <property type="match status" value="1"/>
</dbReference>
<dbReference type="SFLD" id="SFLDG00180">
    <property type="entry name" value="muconate_cycloisomerase"/>
    <property type="match status" value="1"/>
</dbReference>
<dbReference type="AlphaFoldDB" id="A0A2Z4FID0"/>
<dbReference type="SUPFAM" id="SSF54826">
    <property type="entry name" value="Enolase N-terminal domain-like"/>
    <property type="match status" value="1"/>
</dbReference>
<dbReference type="PANTHER" id="PTHR48073">
    <property type="entry name" value="O-SUCCINYLBENZOATE SYNTHASE-RELATED"/>
    <property type="match status" value="1"/>
</dbReference>
<evidence type="ECO:0000313" key="4">
    <source>
        <dbReference type="EMBL" id="AWV88448.1"/>
    </source>
</evidence>
<dbReference type="Gene3D" id="3.30.390.10">
    <property type="entry name" value="Enolase-like, N-terminal domain"/>
    <property type="match status" value="1"/>
</dbReference>
<dbReference type="InterPro" id="IPR029065">
    <property type="entry name" value="Enolase_C-like"/>
</dbReference>
<dbReference type="KEGG" id="bsed:DN745_03430"/>
<keyword evidence="4" id="KW-0456">Lyase</keyword>
<dbReference type="RefSeq" id="WP_111332204.1">
    <property type="nucleotide sequence ID" value="NZ_CP030032.1"/>
</dbReference>
<dbReference type="PANTHER" id="PTHR48073:SF2">
    <property type="entry name" value="O-SUCCINYLBENZOATE SYNTHASE"/>
    <property type="match status" value="1"/>
</dbReference>
<keyword evidence="5" id="KW-1185">Reference proteome</keyword>
<gene>
    <name evidence="4" type="primary">menC</name>
    <name evidence="4" type="ORF">DN745_03430</name>
</gene>
<reference evidence="4 5" key="1">
    <citation type="submission" date="2018-06" db="EMBL/GenBank/DDBJ databases">
        <title>Lujinxingia sediminis gen. nov. sp. nov., a new facultative anaerobic member of the class Deltaproteobacteria, and proposal of Lujinxingaceae fam. nov.</title>
        <authorList>
            <person name="Guo L.-Y."/>
            <person name="Li C.-M."/>
            <person name="Wang S."/>
            <person name="Du Z.-J."/>
        </authorList>
    </citation>
    <scope>NUCLEOTIDE SEQUENCE [LARGE SCALE GENOMIC DNA]</scope>
    <source>
        <strain evidence="4 5">FA350</strain>
    </source>
</reference>
<protein>
    <recommendedName>
        <fullName evidence="2">o-succinylbenzoate synthase</fullName>
        <ecNumber evidence="2">4.2.1.113</ecNumber>
    </recommendedName>
</protein>
<dbReference type="GO" id="GO:0043748">
    <property type="term" value="F:O-succinylbenzoate synthase activity"/>
    <property type="evidence" value="ECO:0007669"/>
    <property type="project" value="UniProtKB-EC"/>
</dbReference>
<dbReference type="SUPFAM" id="SSF51604">
    <property type="entry name" value="Enolase C-terminal domain-like"/>
    <property type="match status" value="1"/>
</dbReference>
<evidence type="ECO:0000256" key="1">
    <source>
        <dbReference type="ARBA" id="ARBA00022723"/>
    </source>
</evidence>